<dbReference type="EMBL" id="CALTRL010006005">
    <property type="protein sequence ID" value="CAH7688705.1"/>
    <property type="molecule type" value="Genomic_DNA"/>
</dbReference>
<reference evidence="1" key="1">
    <citation type="submission" date="2022-06" db="EMBL/GenBank/DDBJ databases">
        <authorList>
            <consortium name="SYNGENTA / RWTH Aachen University"/>
        </authorList>
    </citation>
    <scope>NUCLEOTIDE SEQUENCE</scope>
</reference>
<sequence length="705" mass="81301">MKFPKSITHLCLAASKTILTIVAFSKGSPVKSLEDIFEVPRSPNPFSDHYNLPSHANNIPNIEKQPHTESHTILLSENTELTPPSMGKKKNFQEAFETGESTPTKLTDSEKELDLWPHFSCDWGSDLMFSNAEWDEVLNYSKEPQFAEIQYDFATTLKGSEYNYHDYNHDNIFFWENNDGLLQLPESSGTLSGTSLNGAAETQVPVEKNTGESSISVNLPLRSLNEIGRTFGLAENSYNALANDFTLAQQGEARNVHLEGHNSNDIFEIPSSLHFNQDSNISLKTITDKKQKRTSETVDLPILENQKSNALYLGKKNIAKGKILTQSSLNSPKNFVQPMLSMKDANNQLKVRKKYIKKISQSNKSLKDIIEEFKLKLEYRRKSSSTKSTIGLFLEALDNYADNMEIKKKDLNINIEKPFIRSFLGHSEFPLYQSLFDKLHEAFEKHSNEIDKESNKLFFTLIDDQIKRNYGKTFYINSYQVDLFFNSNGFNFKVESSAWKNVTNNTNYYLDQLAKTFGKAIGLIPWKSTFNSDNGVEIFEKRETYLSNSWIGKYVPEYGILPTQRFSLRKFFLAYSSLINKIFCRGDFDLIENFSDRQKAAVNFFDELVSNLEIDKNDLATYFIRNEKLPLNEDIKKIFLEVYGLTYPLTVFQFRIVNGNRSLWLAKDKYDYFIALYYPKNEVLSCFKNFFNSLFYHIIEASRYQ</sequence>
<accession>A0AAV0BN31</accession>
<gene>
    <name evidence="1" type="ORF">PPACK8108_LOCUS23704</name>
</gene>
<evidence type="ECO:0000313" key="2">
    <source>
        <dbReference type="Proteomes" id="UP001153365"/>
    </source>
</evidence>
<evidence type="ECO:0008006" key="3">
    <source>
        <dbReference type="Google" id="ProtNLM"/>
    </source>
</evidence>
<organism evidence="1 2">
    <name type="scientific">Phakopsora pachyrhizi</name>
    <name type="common">Asian soybean rust disease fungus</name>
    <dbReference type="NCBI Taxonomy" id="170000"/>
    <lineage>
        <taxon>Eukaryota</taxon>
        <taxon>Fungi</taxon>
        <taxon>Dikarya</taxon>
        <taxon>Basidiomycota</taxon>
        <taxon>Pucciniomycotina</taxon>
        <taxon>Pucciniomycetes</taxon>
        <taxon>Pucciniales</taxon>
        <taxon>Phakopsoraceae</taxon>
        <taxon>Phakopsora</taxon>
    </lineage>
</organism>
<keyword evidence="2" id="KW-1185">Reference proteome</keyword>
<dbReference type="AlphaFoldDB" id="A0AAV0BN31"/>
<comment type="caution">
    <text evidence="1">The sequence shown here is derived from an EMBL/GenBank/DDBJ whole genome shotgun (WGS) entry which is preliminary data.</text>
</comment>
<proteinExistence type="predicted"/>
<name>A0AAV0BN31_PHAPC</name>
<protein>
    <recommendedName>
        <fullName evidence="3">Secreted protein</fullName>
    </recommendedName>
</protein>
<dbReference type="Proteomes" id="UP001153365">
    <property type="component" value="Unassembled WGS sequence"/>
</dbReference>
<evidence type="ECO:0000313" key="1">
    <source>
        <dbReference type="EMBL" id="CAH7688705.1"/>
    </source>
</evidence>